<proteinExistence type="predicted"/>
<protein>
    <submittedName>
        <fullName evidence="1">Uncharacterized protein</fullName>
    </submittedName>
</protein>
<name>A0A2U9AWE0_SCOMX</name>
<dbReference type="AlphaFoldDB" id="A0A2U9AWE0"/>
<gene>
    <name evidence="1" type="ORF">SMAX5B_021296</name>
</gene>
<accession>A0A2U9AWE0</accession>
<keyword evidence="2" id="KW-1185">Reference proteome</keyword>
<evidence type="ECO:0000313" key="1">
    <source>
        <dbReference type="EMBL" id="AWO95895.1"/>
    </source>
</evidence>
<organism evidence="1 2">
    <name type="scientific">Scophthalmus maximus</name>
    <name type="common">Turbot</name>
    <name type="synonym">Psetta maxima</name>
    <dbReference type="NCBI Taxonomy" id="52904"/>
    <lineage>
        <taxon>Eukaryota</taxon>
        <taxon>Metazoa</taxon>
        <taxon>Chordata</taxon>
        <taxon>Craniata</taxon>
        <taxon>Vertebrata</taxon>
        <taxon>Euteleostomi</taxon>
        <taxon>Actinopterygii</taxon>
        <taxon>Neopterygii</taxon>
        <taxon>Teleostei</taxon>
        <taxon>Neoteleostei</taxon>
        <taxon>Acanthomorphata</taxon>
        <taxon>Carangaria</taxon>
        <taxon>Pleuronectiformes</taxon>
        <taxon>Pleuronectoidei</taxon>
        <taxon>Scophthalmidae</taxon>
        <taxon>Scophthalmus</taxon>
    </lineage>
</organism>
<sequence length="92" mass="9841">MRNPRLEINAEGVAQVSKAANAHVIIREACRTTFTANVVVIGRVRPGDRGCPSFAAEKEGAGAISLKQGQTRMSLVPEPQVVEAIYNSFDSS</sequence>
<dbReference type="Proteomes" id="UP000246464">
    <property type="component" value="Chromosome 1"/>
</dbReference>
<dbReference type="EMBL" id="CP026243">
    <property type="protein sequence ID" value="AWO95895.1"/>
    <property type="molecule type" value="Genomic_DNA"/>
</dbReference>
<evidence type="ECO:0000313" key="2">
    <source>
        <dbReference type="Proteomes" id="UP000246464"/>
    </source>
</evidence>
<reference evidence="1 2" key="1">
    <citation type="submission" date="2017-12" db="EMBL/GenBank/DDBJ databases">
        <title>Integrating genomic resources of turbot (Scophthalmus maximus) in depth evaluation of genetic and physical mapping variation across individuals.</title>
        <authorList>
            <person name="Martinez P."/>
        </authorList>
    </citation>
    <scope>NUCLEOTIDE SEQUENCE [LARGE SCALE GENOMIC DNA]</scope>
</reference>